<dbReference type="GO" id="GO:0004386">
    <property type="term" value="F:helicase activity"/>
    <property type="evidence" value="ECO:0007669"/>
    <property type="project" value="UniProtKB-KW"/>
</dbReference>
<dbReference type="InterPro" id="IPR027417">
    <property type="entry name" value="P-loop_NTPase"/>
</dbReference>
<dbReference type="PANTHER" id="PTHR10799">
    <property type="entry name" value="SNF2/RAD54 HELICASE FAMILY"/>
    <property type="match status" value="1"/>
</dbReference>
<dbReference type="SMART" id="SM00490">
    <property type="entry name" value="HELICc"/>
    <property type="match status" value="1"/>
</dbReference>
<dbReference type="Pfam" id="PF00176">
    <property type="entry name" value="SNF2-rel_dom"/>
    <property type="match status" value="1"/>
</dbReference>
<evidence type="ECO:0000256" key="2">
    <source>
        <dbReference type="ARBA" id="ARBA00022806"/>
    </source>
</evidence>
<dbReference type="Gene3D" id="3.40.50.10810">
    <property type="entry name" value="Tandem AAA-ATPase domain"/>
    <property type="match status" value="1"/>
</dbReference>
<dbReference type="InterPro" id="IPR049730">
    <property type="entry name" value="SNF2/RAD54-like_C"/>
</dbReference>
<accession>A0A2W4RGA4</accession>
<dbReference type="EMBL" id="QJPH01000312">
    <property type="protein sequence ID" value="PZN78858.1"/>
    <property type="molecule type" value="Genomic_DNA"/>
</dbReference>
<organism evidence="5 6">
    <name type="scientific">Candidatus Methylumidiphilus alinenensis</name>
    <dbReference type="NCBI Taxonomy" id="2202197"/>
    <lineage>
        <taxon>Bacteria</taxon>
        <taxon>Pseudomonadati</taxon>
        <taxon>Pseudomonadota</taxon>
        <taxon>Gammaproteobacteria</taxon>
        <taxon>Methylococcales</taxon>
        <taxon>Candidatus Methylumidiphilus</taxon>
    </lineage>
</organism>
<reference evidence="5 6" key="1">
    <citation type="journal article" date="2018" name="Aquat. Microb. Ecol.">
        <title>Gammaproteobacterial methanotrophs dominate.</title>
        <authorList>
            <person name="Rissanen A.J."/>
            <person name="Saarenheimo J."/>
            <person name="Tiirola M."/>
            <person name="Peura S."/>
            <person name="Aalto S.L."/>
            <person name="Karvinen A."/>
            <person name="Nykanen H."/>
        </authorList>
    </citation>
    <scope>NUCLEOTIDE SEQUENCE [LARGE SCALE GENOMIC DNA]</scope>
    <source>
        <strain evidence="5">AMbin10</strain>
    </source>
</reference>
<dbReference type="InterPro" id="IPR038718">
    <property type="entry name" value="SNF2-like_sf"/>
</dbReference>
<evidence type="ECO:0000259" key="4">
    <source>
        <dbReference type="PROSITE" id="PS51194"/>
    </source>
</evidence>
<evidence type="ECO:0000313" key="5">
    <source>
        <dbReference type="EMBL" id="PZN78858.1"/>
    </source>
</evidence>
<dbReference type="Pfam" id="PF00271">
    <property type="entry name" value="Helicase_C"/>
    <property type="match status" value="1"/>
</dbReference>
<comment type="caution">
    <text evidence="5">The sequence shown here is derived from an EMBL/GenBank/DDBJ whole genome shotgun (WGS) entry which is preliminary data.</text>
</comment>
<dbReference type="InterPro" id="IPR014001">
    <property type="entry name" value="Helicase_ATP-bd"/>
</dbReference>
<protein>
    <submittedName>
        <fullName evidence="5">ATP-dependent helicase</fullName>
    </submittedName>
</protein>
<feature type="domain" description="Helicase ATP-binding" evidence="3">
    <location>
        <begin position="369"/>
        <end position="533"/>
    </location>
</feature>
<dbReference type="GO" id="GO:0016787">
    <property type="term" value="F:hydrolase activity"/>
    <property type="evidence" value="ECO:0007669"/>
    <property type="project" value="UniProtKB-KW"/>
</dbReference>
<dbReference type="InterPro" id="IPR000330">
    <property type="entry name" value="SNF2_N"/>
</dbReference>
<dbReference type="CDD" id="cd18012">
    <property type="entry name" value="DEXQc_arch_SWI2_SNF2"/>
    <property type="match status" value="1"/>
</dbReference>
<proteinExistence type="predicted"/>
<evidence type="ECO:0000259" key="3">
    <source>
        <dbReference type="PROSITE" id="PS51192"/>
    </source>
</evidence>
<dbReference type="CDD" id="cd18793">
    <property type="entry name" value="SF2_C_SNF"/>
    <property type="match status" value="1"/>
</dbReference>
<sequence>LIREAILRMPPSAAPGYDAESLLPHCAEVLLHSSIIQTNLTQALAKKIDGSLVDAAFNIGMTGVWHKTADVKLYRSWLDWVNKLSGRQSALGFQLAFQLHEAGELELDKWCLEFKVLARHDPSLSVALEDYWEMPNRARQALQQSFGNDFEQHLLLQLGQAARIYPALWEGLETDQPIGLSLSLEDAFGFLNETAWVLEDAGFRIIVPAWWTPQGRRRAKLKMRSSGKTAKTIAGSSKTGLSLENLLQYQYELTLGDEPVSPAEWESLVNAKTPIVQFRGQWMALDRDKMREMLAFWKAQGEQGETLDMLELLRRNAGETELFEIDAKDALAEMLAKLHDHRQITPISDPPRLNATLREYQKRGVAWLEFMEQLGLNGCLADDMGLGKTIQVIAQVVREKELGFNDQPNLLIAPTSVIGNWRKEVERFAPHLSTHIHHGGERAADKPAFAEACRDCDVVITSYALARRDAKLLEGVKWRRVVLDEAQNIKNPLAAQTKAILQIKSAHRLALTGTPVENRLLDLWSIFNFLNPGYLGKQAQFRKNYELPIQRENNVGKSTLLRKLVEPFILRRVKTDPAIIQDLPDKVDNRQYCNLSKEQASLYEAVVRDVEQQLAASEGIQRQGLMLSTLMKLKQICNHPAQFLQDGGPFTAERSHKLERLSDMLTDVLDEGESALVFTQFTDIGESLERHLKSTLQCQTYYLHGGTPRNKREQMITRFQDTESPPAVFILSLKAGGVGITLTRANHVFHFDRWWNPAVEDQATDRAFRIGQTRNVFVHKFITLGTLEERIDAMIEEKRKVAGAIVGSDESWLAKLDNDAFKQLIALNRQALLD</sequence>
<keyword evidence="2 5" id="KW-0347">Helicase</keyword>
<dbReference type="PROSITE" id="PS51194">
    <property type="entry name" value="HELICASE_CTER"/>
    <property type="match status" value="1"/>
</dbReference>
<dbReference type="FunFam" id="3.40.50.300:FF:000533">
    <property type="entry name" value="Helicase, Snf2 family"/>
    <property type="match status" value="1"/>
</dbReference>
<dbReference type="SMART" id="SM00487">
    <property type="entry name" value="DEXDc"/>
    <property type="match status" value="1"/>
</dbReference>
<keyword evidence="2 5" id="KW-0547">Nucleotide-binding</keyword>
<dbReference type="Proteomes" id="UP000249396">
    <property type="component" value="Unassembled WGS sequence"/>
</dbReference>
<dbReference type="AlphaFoldDB" id="A0A2W4RGA4"/>
<dbReference type="InterPro" id="IPR001650">
    <property type="entry name" value="Helicase_C-like"/>
</dbReference>
<evidence type="ECO:0000256" key="1">
    <source>
        <dbReference type="ARBA" id="ARBA00022801"/>
    </source>
</evidence>
<evidence type="ECO:0000313" key="6">
    <source>
        <dbReference type="Proteomes" id="UP000249396"/>
    </source>
</evidence>
<feature type="non-terminal residue" evidence="5">
    <location>
        <position position="1"/>
    </location>
</feature>
<feature type="domain" description="Helicase C-terminal" evidence="4">
    <location>
        <begin position="660"/>
        <end position="817"/>
    </location>
</feature>
<name>A0A2W4RGA4_9GAMM</name>
<dbReference type="InterPro" id="IPR022138">
    <property type="entry name" value="DUF3670"/>
</dbReference>
<keyword evidence="2 5" id="KW-0067">ATP-binding</keyword>
<dbReference type="Gene3D" id="3.40.50.300">
    <property type="entry name" value="P-loop containing nucleotide triphosphate hydrolases"/>
    <property type="match status" value="1"/>
</dbReference>
<dbReference type="Pfam" id="PF12419">
    <property type="entry name" value="DUF3670"/>
    <property type="match status" value="1"/>
</dbReference>
<dbReference type="GO" id="GO:0005524">
    <property type="term" value="F:ATP binding"/>
    <property type="evidence" value="ECO:0007669"/>
    <property type="project" value="InterPro"/>
</dbReference>
<dbReference type="SUPFAM" id="SSF52540">
    <property type="entry name" value="P-loop containing nucleoside triphosphate hydrolases"/>
    <property type="match status" value="2"/>
</dbReference>
<dbReference type="PROSITE" id="PS51192">
    <property type="entry name" value="HELICASE_ATP_BIND_1"/>
    <property type="match status" value="1"/>
</dbReference>
<keyword evidence="1" id="KW-0378">Hydrolase</keyword>
<gene>
    <name evidence="5" type="ORF">DM484_12065</name>
</gene>